<keyword evidence="2" id="KW-0732">Signal</keyword>
<feature type="compositionally biased region" description="Basic and acidic residues" evidence="1">
    <location>
        <begin position="294"/>
        <end position="303"/>
    </location>
</feature>
<dbReference type="Proteomes" id="UP001516400">
    <property type="component" value="Unassembled WGS sequence"/>
</dbReference>
<feature type="compositionally biased region" description="Basic residues" evidence="1">
    <location>
        <begin position="406"/>
        <end position="417"/>
    </location>
</feature>
<sequence length="474" mass="56029">MGVWILSIFISGAIMVHAIRVDEDRPKFLIVAAPQETQQQQYQANLDLPPHLEHSSSYYAFQANMEDGSHVDLNPNFNYEIYHPDEVSGRENEVREETHVPREDQRQHFLDSYEGRENPPPAVQQVPVPKYVPSNSHYLGFAVQGPSSQVTSYYSASQGNEQQQDYNSKLHARLNVSPQKQIATVPKKYINQKQVKISPKYTLSDLASKAEGTYKKFLADADVIYGRQEPDEGSKTSYQIYPEDSRQIFTPELRELIAKAQRLNPQDRQQNYAISRKDSATQPSELYEVDDYEEHQPEVEHQSLNHHSYPHIVTRHVTEKKKKEIHYHQHKHLHEHDHDQKHTHKHQAGHHHDHGHDHHQKHDHSHAHKDDHWHDHHEKNEHHHKDDHHHDHHALHDHKHHEDHGHKHHSYHHHGHQAHHDHDQHHDHKHGHKHNQDHDHHHGHDHHHKGKHHHDHHQSHKHEHGHHHKHIGKH</sequence>
<evidence type="ECO:0000256" key="1">
    <source>
        <dbReference type="SAM" id="MobiDB-lite"/>
    </source>
</evidence>
<feature type="compositionally biased region" description="Polar residues" evidence="1">
    <location>
        <begin position="263"/>
        <end position="273"/>
    </location>
</feature>
<dbReference type="EMBL" id="JABFTP020000042">
    <property type="protein sequence ID" value="KAL3270482.1"/>
    <property type="molecule type" value="Genomic_DNA"/>
</dbReference>
<feature type="compositionally biased region" description="Basic and acidic residues" evidence="1">
    <location>
        <begin position="368"/>
        <end position="384"/>
    </location>
</feature>
<gene>
    <name evidence="3" type="ORF">HHI36_021025</name>
</gene>
<feature type="compositionally biased region" description="Basic residues" evidence="1">
    <location>
        <begin position="385"/>
        <end position="399"/>
    </location>
</feature>
<evidence type="ECO:0000313" key="3">
    <source>
        <dbReference type="EMBL" id="KAL3270482.1"/>
    </source>
</evidence>
<evidence type="ECO:0000256" key="2">
    <source>
        <dbReference type="SAM" id="SignalP"/>
    </source>
</evidence>
<feature type="compositionally biased region" description="Basic residues" evidence="1">
    <location>
        <begin position="341"/>
        <end position="367"/>
    </location>
</feature>
<keyword evidence="4" id="KW-1185">Reference proteome</keyword>
<organism evidence="3 4">
    <name type="scientific">Cryptolaemus montrouzieri</name>
    <dbReference type="NCBI Taxonomy" id="559131"/>
    <lineage>
        <taxon>Eukaryota</taxon>
        <taxon>Metazoa</taxon>
        <taxon>Ecdysozoa</taxon>
        <taxon>Arthropoda</taxon>
        <taxon>Hexapoda</taxon>
        <taxon>Insecta</taxon>
        <taxon>Pterygota</taxon>
        <taxon>Neoptera</taxon>
        <taxon>Endopterygota</taxon>
        <taxon>Coleoptera</taxon>
        <taxon>Polyphaga</taxon>
        <taxon>Cucujiformia</taxon>
        <taxon>Coccinelloidea</taxon>
        <taxon>Coccinellidae</taxon>
        <taxon>Scymninae</taxon>
        <taxon>Scymnini</taxon>
        <taxon>Cryptolaemus</taxon>
    </lineage>
</organism>
<feature type="signal peptide" evidence="2">
    <location>
        <begin position="1"/>
        <end position="18"/>
    </location>
</feature>
<feature type="region of interest" description="Disordered" evidence="1">
    <location>
        <begin position="261"/>
        <end position="474"/>
    </location>
</feature>
<feature type="compositionally biased region" description="Basic residues" evidence="1">
    <location>
        <begin position="443"/>
        <end position="474"/>
    </location>
</feature>
<proteinExistence type="predicted"/>
<accession>A0ABD2MVZ5</accession>
<comment type="caution">
    <text evidence="3">The sequence shown here is derived from an EMBL/GenBank/DDBJ whole genome shotgun (WGS) entry which is preliminary data.</text>
</comment>
<protein>
    <submittedName>
        <fullName evidence="3">Uncharacterized protein</fullName>
    </submittedName>
</protein>
<name>A0ABD2MVZ5_9CUCU</name>
<dbReference type="AlphaFoldDB" id="A0ABD2MVZ5"/>
<feature type="compositionally biased region" description="Basic residues" evidence="1">
    <location>
        <begin position="318"/>
        <end position="333"/>
    </location>
</feature>
<reference evidence="3 4" key="1">
    <citation type="journal article" date="2021" name="BMC Biol.">
        <title>Horizontally acquired antibacterial genes associated with adaptive radiation of ladybird beetles.</title>
        <authorList>
            <person name="Li H.S."/>
            <person name="Tang X.F."/>
            <person name="Huang Y.H."/>
            <person name="Xu Z.Y."/>
            <person name="Chen M.L."/>
            <person name="Du X.Y."/>
            <person name="Qiu B.Y."/>
            <person name="Chen P.T."/>
            <person name="Zhang W."/>
            <person name="Slipinski A."/>
            <person name="Escalona H.E."/>
            <person name="Waterhouse R.M."/>
            <person name="Zwick A."/>
            <person name="Pang H."/>
        </authorList>
    </citation>
    <scope>NUCLEOTIDE SEQUENCE [LARGE SCALE GENOMIC DNA]</scope>
    <source>
        <strain evidence="3">SYSU2018</strain>
    </source>
</reference>
<evidence type="ECO:0000313" key="4">
    <source>
        <dbReference type="Proteomes" id="UP001516400"/>
    </source>
</evidence>
<feature type="chain" id="PRO_5044883558" evidence="2">
    <location>
        <begin position="19"/>
        <end position="474"/>
    </location>
</feature>